<dbReference type="GO" id="GO:0022857">
    <property type="term" value="F:transmembrane transporter activity"/>
    <property type="evidence" value="ECO:0007669"/>
    <property type="project" value="InterPro"/>
</dbReference>
<proteinExistence type="predicted"/>
<evidence type="ECO:0000256" key="3">
    <source>
        <dbReference type="ARBA" id="ARBA00023136"/>
    </source>
</evidence>
<accession>A0AAD6QWZ6</accession>
<sequence>MAILNAVRIIYSRFMPHLLMILAQIGYSFLYTIAEAVFNHGMNPRVFATYRYIVGSLVMFPLAYFLERKARPKLTIVLFLEIFVLSLLGLEIVDLRNPRGIAKIVGTLLSLAGVLTITLYKGPEVQSLQGAPIHVRSNHAQQNWVKGSFLLVSSCFTWSLYFIMQHIERSCCIIGLYMLLWGKENERDRNKSQEPPLSTYDEEKLSQLAVESSAEHTSQTGS</sequence>
<evidence type="ECO:0000313" key="5">
    <source>
        <dbReference type="EMBL" id="KAJ6998097.1"/>
    </source>
</evidence>
<keyword evidence="1 4" id="KW-0812">Transmembrane</keyword>
<evidence type="ECO:0000313" key="8">
    <source>
        <dbReference type="Proteomes" id="UP001164929"/>
    </source>
</evidence>
<feature type="transmembrane region" description="Helical" evidence="4">
    <location>
        <begin position="50"/>
        <end position="67"/>
    </location>
</feature>
<evidence type="ECO:0000313" key="7">
    <source>
        <dbReference type="EMBL" id="KAJ6998590.1"/>
    </source>
</evidence>
<dbReference type="GO" id="GO:0016020">
    <property type="term" value="C:membrane"/>
    <property type="evidence" value="ECO:0007669"/>
    <property type="project" value="InterPro"/>
</dbReference>
<protein>
    <recommendedName>
        <fullName evidence="9">WAT1-related protein</fullName>
    </recommendedName>
</protein>
<reference evidence="5" key="1">
    <citation type="journal article" date="2023" name="Mol. Ecol. Resour.">
        <title>Chromosome-level genome assembly of a triploid poplar Populus alba 'Berolinensis'.</title>
        <authorList>
            <person name="Chen S."/>
            <person name="Yu Y."/>
            <person name="Wang X."/>
            <person name="Wang S."/>
            <person name="Zhang T."/>
            <person name="Zhou Y."/>
            <person name="He R."/>
            <person name="Meng N."/>
            <person name="Wang Y."/>
            <person name="Liu W."/>
            <person name="Liu Z."/>
            <person name="Liu J."/>
            <person name="Guo Q."/>
            <person name="Huang H."/>
            <person name="Sederoff R.R."/>
            <person name="Wang G."/>
            <person name="Qu G."/>
            <person name="Chen S."/>
        </authorList>
    </citation>
    <scope>NUCLEOTIDE SEQUENCE</scope>
    <source>
        <strain evidence="5">SC-2020</strain>
    </source>
</reference>
<dbReference type="EMBL" id="JAQIZT010000005">
    <property type="protein sequence ID" value="KAJ6998097.1"/>
    <property type="molecule type" value="Genomic_DNA"/>
</dbReference>
<feature type="transmembrane region" description="Helical" evidence="4">
    <location>
        <begin position="74"/>
        <end position="95"/>
    </location>
</feature>
<evidence type="ECO:0000313" key="6">
    <source>
        <dbReference type="EMBL" id="KAJ6998583.1"/>
    </source>
</evidence>
<dbReference type="PANTHER" id="PTHR31218">
    <property type="entry name" value="WAT1-RELATED PROTEIN"/>
    <property type="match status" value="1"/>
</dbReference>
<gene>
    <name evidence="5" type="ORF">NC653_014334</name>
    <name evidence="6" type="ORF">NC653_014682</name>
    <name evidence="7" type="ORF">NC653_014687</name>
</gene>
<evidence type="ECO:0000256" key="2">
    <source>
        <dbReference type="ARBA" id="ARBA00022989"/>
    </source>
</evidence>
<feature type="transmembrane region" description="Helical" evidence="4">
    <location>
        <begin position="18"/>
        <end position="38"/>
    </location>
</feature>
<keyword evidence="3 4" id="KW-0472">Membrane</keyword>
<keyword evidence="8" id="KW-1185">Reference proteome</keyword>
<dbReference type="EMBL" id="JAQIZT010000005">
    <property type="protein sequence ID" value="KAJ6998583.1"/>
    <property type="molecule type" value="Genomic_DNA"/>
</dbReference>
<evidence type="ECO:0000256" key="1">
    <source>
        <dbReference type="ARBA" id="ARBA00022692"/>
    </source>
</evidence>
<dbReference type="EMBL" id="JAQIZT010000005">
    <property type="protein sequence ID" value="KAJ6998590.1"/>
    <property type="molecule type" value="Genomic_DNA"/>
</dbReference>
<evidence type="ECO:0008006" key="9">
    <source>
        <dbReference type="Google" id="ProtNLM"/>
    </source>
</evidence>
<name>A0AAD6QWZ6_9ROSI</name>
<organism evidence="5 8">
    <name type="scientific">Populus alba x Populus x berolinensis</name>
    <dbReference type="NCBI Taxonomy" id="444605"/>
    <lineage>
        <taxon>Eukaryota</taxon>
        <taxon>Viridiplantae</taxon>
        <taxon>Streptophyta</taxon>
        <taxon>Embryophyta</taxon>
        <taxon>Tracheophyta</taxon>
        <taxon>Spermatophyta</taxon>
        <taxon>Magnoliopsida</taxon>
        <taxon>eudicotyledons</taxon>
        <taxon>Gunneridae</taxon>
        <taxon>Pentapetalae</taxon>
        <taxon>rosids</taxon>
        <taxon>fabids</taxon>
        <taxon>Malpighiales</taxon>
        <taxon>Salicaceae</taxon>
        <taxon>Saliceae</taxon>
        <taxon>Populus</taxon>
    </lineage>
</organism>
<keyword evidence="2 4" id="KW-1133">Transmembrane helix</keyword>
<dbReference type="InterPro" id="IPR030184">
    <property type="entry name" value="WAT1-related"/>
</dbReference>
<dbReference type="Proteomes" id="UP001164929">
    <property type="component" value="Chromosome 5"/>
</dbReference>
<evidence type="ECO:0000256" key="4">
    <source>
        <dbReference type="SAM" id="Phobius"/>
    </source>
</evidence>
<comment type="caution">
    <text evidence="5">The sequence shown here is derived from an EMBL/GenBank/DDBJ whole genome shotgun (WGS) entry which is preliminary data.</text>
</comment>
<dbReference type="AlphaFoldDB" id="A0AAD6QWZ6"/>